<keyword evidence="2" id="KW-1185">Reference proteome</keyword>
<organism evidence="1 2">
    <name type="scientific">Roseivivax halodurans JCM 10272</name>
    <dbReference type="NCBI Taxonomy" id="1449350"/>
    <lineage>
        <taxon>Bacteria</taxon>
        <taxon>Pseudomonadati</taxon>
        <taxon>Pseudomonadota</taxon>
        <taxon>Alphaproteobacteria</taxon>
        <taxon>Rhodobacterales</taxon>
        <taxon>Roseobacteraceae</taxon>
        <taxon>Roseivivax</taxon>
    </lineage>
</organism>
<protein>
    <submittedName>
        <fullName evidence="1">Uncharacterized protein</fullName>
    </submittedName>
</protein>
<sequence length="70" mass="7869">MGPELIAETDDTGRVLWVWIMEPGARRPRPVQDFAAARQVLTRANCHGASVAYLEQWFAERGEVEAAPHH</sequence>
<comment type="caution">
    <text evidence="1">The sequence shown here is derived from an EMBL/GenBank/DDBJ whole genome shotgun (WGS) entry which is preliminary data.</text>
</comment>
<proteinExistence type="predicted"/>
<evidence type="ECO:0000313" key="2">
    <source>
        <dbReference type="Proteomes" id="UP000022447"/>
    </source>
</evidence>
<evidence type="ECO:0000313" key="1">
    <source>
        <dbReference type="EMBL" id="ETX10565.1"/>
    </source>
</evidence>
<dbReference type="OrthoDB" id="7876498at2"/>
<accession>X7E3X2</accession>
<dbReference type="AlphaFoldDB" id="X7E3X2"/>
<dbReference type="EMBL" id="JALZ01000088">
    <property type="protein sequence ID" value="ETX10565.1"/>
    <property type="molecule type" value="Genomic_DNA"/>
</dbReference>
<name>X7E3X2_9RHOB</name>
<dbReference type="RefSeq" id="WP_037267404.1">
    <property type="nucleotide sequence ID" value="NZ_JALZ01000088.1"/>
</dbReference>
<gene>
    <name evidence="1" type="ORF">OCH239_21460</name>
</gene>
<reference evidence="1 2" key="1">
    <citation type="submission" date="2014-01" db="EMBL/GenBank/DDBJ databases">
        <title>Roseivivax halodurans JCM 10272 Genome Sequencing.</title>
        <authorList>
            <person name="Lai Q."/>
            <person name="Li G."/>
            <person name="Shao Z."/>
        </authorList>
    </citation>
    <scope>NUCLEOTIDE SEQUENCE [LARGE SCALE GENOMIC DNA]</scope>
    <source>
        <strain evidence="1 2">JCM 10272</strain>
    </source>
</reference>
<dbReference type="STRING" id="1449350.OCH239_21460"/>
<dbReference type="Proteomes" id="UP000022447">
    <property type="component" value="Unassembled WGS sequence"/>
</dbReference>